<evidence type="ECO:0000256" key="1">
    <source>
        <dbReference type="ARBA" id="ARBA00038357"/>
    </source>
</evidence>
<sequence>MADNAARQRRFPLEPRVVDVTDLTDEDDDGNNGKPVTPPPTTTTPSTQPKRKTKGKKRPRVDEEDEYSPYLDIFRVLTFLLLASCGLSYLVSGGESFLWGMQHRPNYLKLSWWKMQYVGGDHGPYSNGPRYFTLEELAEYDGSVVEKPIYLSIDGNVFDVSAGRHIYGPGGSYHYFAGVDASRGFVTGCFADDRNGDLRGVEDMFLPLDNPEVDSHWTPAELAAKKVQERKDAVKRVHDAVQHWVDFFTKSHKYHYVGKLKREPGWEGEVKPLCKVAQEGRAYREVPTKEGE</sequence>
<dbReference type="InterPro" id="IPR036400">
    <property type="entry name" value="Cyt_B5-like_heme/steroid_sf"/>
</dbReference>
<dbReference type="GO" id="GO:0012505">
    <property type="term" value="C:endomembrane system"/>
    <property type="evidence" value="ECO:0007669"/>
    <property type="project" value="TreeGrafter"/>
</dbReference>
<reference evidence="5 6" key="2">
    <citation type="journal article" date="2015" name="Eukaryot. Cell">
        <title>Asexual propagation of a virulent clone complex in a human and feline outbreak of sporotrichosis.</title>
        <authorList>
            <person name="Teixeira Mde M."/>
            <person name="Rodrigues A.M."/>
            <person name="Tsui C.K."/>
            <person name="de Almeida L.G."/>
            <person name="Van Diepeningen A.D."/>
            <person name="van den Ende B.G."/>
            <person name="Fernandes G.F."/>
            <person name="Kano R."/>
            <person name="Hamelin R.C."/>
            <person name="Lopes-Bezerra L.M."/>
            <person name="Vasconcelos A.T."/>
            <person name="de Hoog S."/>
            <person name="de Camargo Z.P."/>
            <person name="Felipe M.S."/>
        </authorList>
    </citation>
    <scope>NUCLEOTIDE SEQUENCE [LARGE SCALE GENOMIC DNA]</scope>
    <source>
        <strain evidence="5 6">1099-18</strain>
    </source>
</reference>
<dbReference type="SMART" id="SM01117">
    <property type="entry name" value="Cyt-b5"/>
    <property type="match status" value="1"/>
</dbReference>
<dbReference type="InterPro" id="IPR050577">
    <property type="entry name" value="MAPR/NEUFC/NENF-like"/>
</dbReference>
<keyword evidence="3" id="KW-0812">Transmembrane</keyword>
<dbReference type="VEuPathDB" id="FungiDB:SPSK_04461"/>
<evidence type="ECO:0000313" key="5">
    <source>
        <dbReference type="EMBL" id="KJR83841.1"/>
    </source>
</evidence>
<dbReference type="Proteomes" id="UP000033710">
    <property type="component" value="Unassembled WGS sequence"/>
</dbReference>
<protein>
    <submittedName>
        <fullName evidence="5">Heme/steroid binding protein domain protein</fullName>
    </submittedName>
</protein>
<comment type="caution">
    <text evidence="5">The sequence shown here is derived from an EMBL/GenBank/DDBJ whole genome shotgun (WGS) entry which is preliminary data.</text>
</comment>
<dbReference type="RefSeq" id="XP_016586517.1">
    <property type="nucleotide sequence ID" value="XM_016731267.1"/>
</dbReference>
<proteinExistence type="inferred from homology"/>
<organism evidence="5 6">
    <name type="scientific">Sporothrix schenckii 1099-18</name>
    <dbReference type="NCBI Taxonomy" id="1397361"/>
    <lineage>
        <taxon>Eukaryota</taxon>
        <taxon>Fungi</taxon>
        <taxon>Dikarya</taxon>
        <taxon>Ascomycota</taxon>
        <taxon>Pezizomycotina</taxon>
        <taxon>Sordariomycetes</taxon>
        <taxon>Sordariomycetidae</taxon>
        <taxon>Ophiostomatales</taxon>
        <taxon>Ophiostomataceae</taxon>
        <taxon>Sporothrix</taxon>
    </lineage>
</organism>
<dbReference type="SUPFAM" id="SSF55856">
    <property type="entry name" value="Cytochrome b5-like heme/steroid binding domain"/>
    <property type="match status" value="1"/>
</dbReference>
<dbReference type="GeneID" id="27666544"/>
<accession>A0A0F2M6M3</accession>
<feature type="region of interest" description="Disordered" evidence="2">
    <location>
        <begin position="1"/>
        <end position="63"/>
    </location>
</feature>
<reference evidence="5 6" key="1">
    <citation type="journal article" date="2014" name="BMC Genomics">
        <title>Comparative genomics of the major fungal agents of human and animal Sporotrichosis: Sporothrix schenckii and Sporothrix brasiliensis.</title>
        <authorList>
            <person name="Teixeira M.M."/>
            <person name="de Almeida L.G."/>
            <person name="Kubitschek-Barreira P."/>
            <person name="Alves F.L."/>
            <person name="Kioshima E.S."/>
            <person name="Abadio A.K."/>
            <person name="Fernandes L."/>
            <person name="Derengowski L.S."/>
            <person name="Ferreira K.S."/>
            <person name="Souza R.C."/>
            <person name="Ruiz J.C."/>
            <person name="de Andrade N.C."/>
            <person name="Paes H.C."/>
            <person name="Nicola A.M."/>
            <person name="Albuquerque P."/>
            <person name="Gerber A.L."/>
            <person name="Martins V.P."/>
            <person name="Peconick L.D."/>
            <person name="Neto A.V."/>
            <person name="Chaucanez C.B."/>
            <person name="Silva P.A."/>
            <person name="Cunha O.L."/>
            <person name="de Oliveira F.F."/>
            <person name="dos Santos T.C."/>
            <person name="Barros A.L."/>
            <person name="Soares M.A."/>
            <person name="de Oliveira L.M."/>
            <person name="Marini M.M."/>
            <person name="Villalobos-Duno H."/>
            <person name="Cunha M.M."/>
            <person name="de Hoog S."/>
            <person name="da Silveira J.F."/>
            <person name="Henrissat B."/>
            <person name="Nino-Vega G.A."/>
            <person name="Cisalpino P.S."/>
            <person name="Mora-Montes H.M."/>
            <person name="Almeida S.R."/>
            <person name="Stajich J.E."/>
            <person name="Lopes-Bezerra L.M."/>
            <person name="Vasconcelos A.T."/>
            <person name="Felipe M.S."/>
        </authorList>
    </citation>
    <scope>NUCLEOTIDE SEQUENCE [LARGE SCALE GENOMIC DNA]</scope>
    <source>
        <strain evidence="5 6">1099-18</strain>
    </source>
</reference>
<feature type="compositionally biased region" description="Basic residues" evidence="2">
    <location>
        <begin position="49"/>
        <end position="59"/>
    </location>
</feature>
<dbReference type="KEGG" id="ssck:SPSK_04461"/>
<keyword evidence="3" id="KW-1133">Transmembrane helix</keyword>
<keyword evidence="3" id="KW-0472">Membrane</keyword>
<evidence type="ECO:0000313" key="6">
    <source>
        <dbReference type="Proteomes" id="UP000033710"/>
    </source>
</evidence>
<dbReference type="Pfam" id="PF00173">
    <property type="entry name" value="Cyt-b5"/>
    <property type="match status" value="1"/>
</dbReference>
<dbReference type="OrthoDB" id="10257697at2759"/>
<evidence type="ECO:0000256" key="2">
    <source>
        <dbReference type="SAM" id="MobiDB-lite"/>
    </source>
</evidence>
<dbReference type="Gene3D" id="3.10.120.10">
    <property type="entry name" value="Cytochrome b5-like heme/steroid binding domain"/>
    <property type="match status" value="1"/>
</dbReference>
<feature type="transmembrane region" description="Helical" evidence="3">
    <location>
        <begin position="73"/>
        <end position="91"/>
    </location>
</feature>
<dbReference type="AlphaFoldDB" id="A0A0F2M6M3"/>
<comment type="similarity">
    <text evidence="1">Belongs to the cytochrome b5 family. MAPR subfamily.</text>
</comment>
<dbReference type="GO" id="GO:0016020">
    <property type="term" value="C:membrane"/>
    <property type="evidence" value="ECO:0007669"/>
    <property type="project" value="TreeGrafter"/>
</dbReference>
<name>A0A0F2M6M3_SPOSC</name>
<dbReference type="EMBL" id="AXCR01000009">
    <property type="protein sequence ID" value="KJR83841.1"/>
    <property type="molecule type" value="Genomic_DNA"/>
</dbReference>
<dbReference type="FunFam" id="3.10.120.10:FF:000018">
    <property type="entry name" value="Heme/steroid binding domain protein, putative"/>
    <property type="match status" value="1"/>
</dbReference>
<gene>
    <name evidence="5" type="ORF">SPSK_04461</name>
</gene>
<dbReference type="InterPro" id="IPR001199">
    <property type="entry name" value="Cyt_B5-like_heme/steroid-bd"/>
</dbReference>
<dbReference type="PANTHER" id="PTHR10281">
    <property type="entry name" value="MEMBRANE-ASSOCIATED PROGESTERONE RECEPTOR COMPONENT-RELATED"/>
    <property type="match status" value="1"/>
</dbReference>
<feature type="domain" description="Cytochrome b5 heme-binding" evidence="4">
    <location>
        <begin position="132"/>
        <end position="214"/>
    </location>
</feature>
<dbReference type="PANTHER" id="PTHR10281:SF76">
    <property type="entry name" value="CALCUTTA CUP-RELATED"/>
    <property type="match status" value="1"/>
</dbReference>
<evidence type="ECO:0000259" key="4">
    <source>
        <dbReference type="SMART" id="SM01117"/>
    </source>
</evidence>
<evidence type="ECO:0000256" key="3">
    <source>
        <dbReference type="SAM" id="Phobius"/>
    </source>
</evidence>